<evidence type="ECO:0000256" key="1">
    <source>
        <dbReference type="ARBA" id="ARBA00022741"/>
    </source>
</evidence>
<dbReference type="InterPro" id="IPR005225">
    <property type="entry name" value="Small_GTP-bd"/>
</dbReference>
<dbReference type="NCBIfam" id="TIGR00231">
    <property type="entry name" value="small_GTP"/>
    <property type="match status" value="1"/>
</dbReference>
<dbReference type="EMBL" id="HM371135">
    <property type="protein sequence ID" value="ADN96602.1"/>
    <property type="molecule type" value="Genomic_DNA"/>
</dbReference>
<sequence>METKDHLDTKLEKKIKQAKELPPADIKIILLGDSAVGKPKLVERFLLDDYEERTSSTYALTMYGHNHEVDGEELKIDIWDTAGQEVFDTLHDSYYFGAHACMLVFDTTRKITYTNLKKWYKEMRNHCPKIPCICIANKIDIDNRVTQRSYKFAEQTKMPLYFVSAADGTNVVQIFEDTLRMAKDYKENPPAGDFMSEVMDLLKDEALFPGEGEDALDN</sequence>
<dbReference type="Gene3D" id="3.40.50.300">
    <property type="entry name" value="P-loop containing nucleotide triphosphate hydrolases"/>
    <property type="match status" value="1"/>
</dbReference>
<dbReference type="FunFam" id="3.40.50.300:FF:001447">
    <property type="entry name" value="Ras-related protein Rab-1B"/>
    <property type="match status" value="1"/>
</dbReference>
<proteinExistence type="predicted"/>
<dbReference type="InterPro" id="IPR027417">
    <property type="entry name" value="P-loop_NTPase"/>
</dbReference>
<name>E2GMZ3_EUPOC</name>
<dbReference type="GO" id="GO:0005525">
    <property type="term" value="F:GTP binding"/>
    <property type="evidence" value="ECO:0007669"/>
    <property type="project" value="InterPro"/>
</dbReference>
<protein>
    <submittedName>
        <fullName evidence="2">Rab-like GTPase 2</fullName>
    </submittedName>
</protein>
<dbReference type="SMART" id="SM00175">
    <property type="entry name" value="RAB"/>
    <property type="match status" value="1"/>
</dbReference>
<dbReference type="SMART" id="SM00176">
    <property type="entry name" value="RAN"/>
    <property type="match status" value="1"/>
</dbReference>
<dbReference type="GO" id="GO:0003924">
    <property type="term" value="F:GTPase activity"/>
    <property type="evidence" value="ECO:0007669"/>
    <property type="project" value="InterPro"/>
</dbReference>
<dbReference type="SUPFAM" id="SSF52540">
    <property type="entry name" value="P-loop containing nucleoside triphosphate hydrolases"/>
    <property type="match status" value="1"/>
</dbReference>
<reference evidence="2" key="1">
    <citation type="submission" date="2010-05" db="EMBL/GenBank/DDBJ databases">
        <title>EoRabL2 gene of Euplotes octocarinatus.</title>
        <authorList>
            <person name="Li J."/>
            <person name="Nie Y."/>
            <person name="Liang A."/>
            <person name="Wang W."/>
        </authorList>
    </citation>
    <scope>NUCLEOTIDE SEQUENCE</scope>
</reference>
<dbReference type="PROSITE" id="PS51419">
    <property type="entry name" value="RAB"/>
    <property type="match status" value="1"/>
</dbReference>
<organism evidence="2">
    <name type="scientific">Euplotoides octocarinatus</name>
    <name type="common">Freshwater ciliate</name>
    <name type="synonym">Euplotes octocarinatus</name>
    <dbReference type="NCBI Taxonomy" id="2716877"/>
    <lineage>
        <taxon>Eukaryota</taxon>
        <taxon>Sar</taxon>
        <taxon>Alveolata</taxon>
        <taxon>Ciliophora</taxon>
        <taxon>Intramacronucleata</taxon>
        <taxon>Spirotrichea</taxon>
        <taxon>Hypotrichia</taxon>
        <taxon>Euplotida</taxon>
        <taxon>Euplotidae</taxon>
        <taxon>Euplotes</taxon>
    </lineage>
</organism>
<evidence type="ECO:0000313" key="2">
    <source>
        <dbReference type="EMBL" id="ADN96602.1"/>
    </source>
</evidence>
<dbReference type="InterPro" id="IPR001806">
    <property type="entry name" value="Small_GTPase"/>
</dbReference>
<keyword evidence="1" id="KW-0547">Nucleotide-binding</keyword>
<dbReference type="AlphaFoldDB" id="E2GMZ3"/>
<dbReference type="PRINTS" id="PR00449">
    <property type="entry name" value="RASTRNSFRMNG"/>
</dbReference>
<dbReference type="Pfam" id="PF00071">
    <property type="entry name" value="Ras"/>
    <property type="match status" value="1"/>
</dbReference>
<dbReference type="SMART" id="SM00173">
    <property type="entry name" value="RAS"/>
    <property type="match status" value="1"/>
</dbReference>
<accession>E2GMZ3</accession>
<gene>
    <name evidence="2" type="primary">RabL2</name>
</gene>
<dbReference type="PANTHER" id="PTHR47978">
    <property type="match status" value="1"/>
</dbReference>
<dbReference type="SMART" id="SM00174">
    <property type="entry name" value="RHO"/>
    <property type="match status" value="1"/>
</dbReference>